<dbReference type="Gene3D" id="3.90.1720.10">
    <property type="entry name" value="endopeptidase domain like (from Nostoc punctiforme)"/>
    <property type="match status" value="1"/>
</dbReference>
<evidence type="ECO:0008006" key="4">
    <source>
        <dbReference type="Google" id="ProtNLM"/>
    </source>
</evidence>
<dbReference type="SUPFAM" id="SSF47090">
    <property type="entry name" value="PGBD-like"/>
    <property type="match status" value="2"/>
</dbReference>
<dbReference type="NCBIfam" id="NF038080">
    <property type="entry name" value="PG_bind_siph"/>
    <property type="match status" value="2"/>
</dbReference>
<dbReference type="InterPro" id="IPR047763">
    <property type="entry name" value="PG_bind_dom_phiBT1-type"/>
</dbReference>
<name>A0ABT1J833_9ACTN</name>
<proteinExistence type="predicted"/>
<feature type="region of interest" description="Disordered" evidence="1">
    <location>
        <begin position="324"/>
        <end position="374"/>
    </location>
</feature>
<dbReference type="Gene3D" id="1.10.101.10">
    <property type="entry name" value="PGBD-like superfamily/PGBD"/>
    <property type="match status" value="2"/>
</dbReference>
<dbReference type="InterPro" id="IPR038765">
    <property type="entry name" value="Papain-like_cys_pep_sf"/>
</dbReference>
<feature type="compositionally biased region" description="Low complexity" evidence="1">
    <location>
        <begin position="91"/>
        <end position="106"/>
    </location>
</feature>
<dbReference type="InterPro" id="IPR036365">
    <property type="entry name" value="PGBD-like_sf"/>
</dbReference>
<keyword evidence="3" id="KW-1185">Reference proteome</keyword>
<dbReference type="RefSeq" id="WP_253802829.1">
    <property type="nucleotide sequence ID" value="NZ_BAAAUB010000062.1"/>
</dbReference>
<feature type="compositionally biased region" description="Low complexity" evidence="1">
    <location>
        <begin position="347"/>
        <end position="369"/>
    </location>
</feature>
<reference evidence="2 3" key="1">
    <citation type="submission" date="2022-06" db="EMBL/GenBank/DDBJ databases">
        <title>Sequencing the genomes of 1000 actinobacteria strains.</title>
        <authorList>
            <person name="Klenk H.-P."/>
        </authorList>
    </citation>
    <scope>NUCLEOTIDE SEQUENCE [LARGE SCALE GENOMIC DNA]</scope>
    <source>
        <strain evidence="2 3">DSM 41656</strain>
    </source>
</reference>
<dbReference type="SUPFAM" id="SSF54001">
    <property type="entry name" value="Cysteine proteinases"/>
    <property type="match status" value="1"/>
</dbReference>
<sequence length="441" mass="47143">MEFTDVEPGADCACGGCGARRRARLHAARIEDGGHRAARGARRAALLVAAVGSVLGGGTAAIAAPAPQPTGGAGIPEAPQGGVSGLYGDDTAAAPQPRAVRPATTRSEIMQRAQTWVDQQVPYSMSRFWSDGYRQDCSGFVSMAWGLGTSQTTWTLPNFADRIGKDDLQPGDALIFNNAANPESGSHVVLFGGWADDAHTRYVALEQTRPGTMKRTNPYAYWSNSGSYLPYRYRGLSQPMPAPDADAFPGADRFGPGQVNPYVTRLGEMLVQRGGARFYHEGPSPDWGEADRQATQAFQLAQGWRDAEADGYPGKDTWDFLVHSKGRDIPPADVSPPPPATVPPAPTTQTTQGAPAQPAPQAAPGFPGADRFGPGQVNDYVRRLGLALVAKGYGRYYTEGPSPDWSESDRRNVQAFQLAQGWRGAEADGYPGPHTWRLLFG</sequence>
<feature type="region of interest" description="Disordered" evidence="1">
    <location>
        <begin position="71"/>
        <end position="106"/>
    </location>
</feature>
<gene>
    <name evidence="2" type="ORF">FHR36_006397</name>
</gene>
<evidence type="ECO:0000313" key="3">
    <source>
        <dbReference type="Proteomes" id="UP001206483"/>
    </source>
</evidence>
<comment type="caution">
    <text evidence="2">The sequence shown here is derived from an EMBL/GenBank/DDBJ whole genome shotgun (WGS) entry which is preliminary data.</text>
</comment>
<feature type="compositionally biased region" description="Pro residues" evidence="1">
    <location>
        <begin position="333"/>
        <end position="346"/>
    </location>
</feature>
<evidence type="ECO:0000256" key="1">
    <source>
        <dbReference type="SAM" id="MobiDB-lite"/>
    </source>
</evidence>
<dbReference type="InterPro" id="IPR036366">
    <property type="entry name" value="PGBDSf"/>
</dbReference>
<protein>
    <recommendedName>
        <fullName evidence="4">Cell wall-associated NlpC family hydrolase</fullName>
    </recommendedName>
</protein>
<dbReference type="EMBL" id="JAMZDX010000006">
    <property type="protein sequence ID" value="MCP2313216.1"/>
    <property type="molecule type" value="Genomic_DNA"/>
</dbReference>
<evidence type="ECO:0000313" key="2">
    <source>
        <dbReference type="EMBL" id="MCP2313216.1"/>
    </source>
</evidence>
<accession>A0ABT1J833</accession>
<dbReference type="Proteomes" id="UP001206483">
    <property type="component" value="Unassembled WGS sequence"/>
</dbReference>
<organism evidence="2 3">
    <name type="scientific">Kitasatospora paracochleata</name>
    <dbReference type="NCBI Taxonomy" id="58354"/>
    <lineage>
        <taxon>Bacteria</taxon>
        <taxon>Bacillati</taxon>
        <taxon>Actinomycetota</taxon>
        <taxon>Actinomycetes</taxon>
        <taxon>Kitasatosporales</taxon>
        <taxon>Streptomycetaceae</taxon>
        <taxon>Kitasatospora</taxon>
    </lineage>
</organism>